<dbReference type="InterPro" id="IPR051397">
    <property type="entry name" value="Zn-ADH-like_protein"/>
</dbReference>
<dbReference type="InterPro" id="IPR013154">
    <property type="entry name" value="ADH-like_N"/>
</dbReference>
<dbReference type="Pfam" id="PF08240">
    <property type="entry name" value="ADH_N"/>
    <property type="match status" value="1"/>
</dbReference>
<dbReference type="EC" id="1.-.-.-" evidence="2"/>
<dbReference type="PANTHER" id="PTHR43677">
    <property type="entry name" value="SHORT-CHAIN DEHYDROGENASE/REDUCTASE"/>
    <property type="match status" value="1"/>
</dbReference>
<dbReference type="GO" id="GO:0016491">
    <property type="term" value="F:oxidoreductase activity"/>
    <property type="evidence" value="ECO:0007669"/>
    <property type="project" value="UniProtKB-KW"/>
</dbReference>
<dbReference type="CDD" id="cd08241">
    <property type="entry name" value="QOR1"/>
    <property type="match status" value="1"/>
</dbReference>
<dbReference type="SMART" id="SM00829">
    <property type="entry name" value="PKS_ER"/>
    <property type="match status" value="1"/>
</dbReference>
<dbReference type="InterPro" id="IPR036291">
    <property type="entry name" value="NAD(P)-bd_dom_sf"/>
</dbReference>
<reference evidence="2 3" key="1">
    <citation type="submission" date="2023-08" db="EMBL/GenBank/DDBJ databases">
        <authorList>
            <person name="Folkvardsen B D."/>
            <person name="Norman A."/>
        </authorList>
    </citation>
    <scope>NUCLEOTIDE SEQUENCE [LARGE SCALE GENOMIC DNA]</scope>
    <source>
        <strain evidence="2 3">Mu0053</strain>
    </source>
</reference>
<evidence type="ECO:0000259" key="1">
    <source>
        <dbReference type="SMART" id="SM00829"/>
    </source>
</evidence>
<gene>
    <name evidence="2" type="ORF">MU0053_001509</name>
</gene>
<dbReference type="Pfam" id="PF00107">
    <property type="entry name" value="ADH_zinc_N"/>
    <property type="match status" value="1"/>
</dbReference>
<keyword evidence="3" id="KW-1185">Reference proteome</keyword>
<dbReference type="InterPro" id="IPR011032">
    <property type="entry name" value="GroES-like_sf"/>
</dbReference>
<keyword evidence="2" id="KW-0560">Oxidoreductase</keyword>
<protein>
    <submittedName>
        <fullName evidence="2">NADPH:quinone oxidoreductase family protein</fullName>
        <ecNumber evidence="2">1.-.-.-</ecNumber>
    </submittedName>
</protein>
<dbReference type="InterPro" id="IPR013149">
    <property type="entry name" value="ADH-like_C"/>
</dbReference>
<dbReference type="InterPro" id="IPR020843">
    <property type="entry name" value="ER"/>
</dbReference>
<sequence length="324" mass="33733">MKAMLCREYGPPESLVLAEVPDPTPGPDEVVVRVRAAAVNFPDVLFMSGSYQVKVPPPFSPGSEFAGEVLAAGADSGWQPGERVSGSVMVGSFAEQVVAPASSLTRMPVGVEFADAAAFGVTYRTAYYTLRTVAPVQPGDPVVVLGAAGGVGLAAVDLATAMGARVIAAASGPEKLDLCRRRGAHATVDYDRENLRERIREITEGAGAAVVLDPVGGDYAEPALRALGRGGTFVTLGYAAGTIPKIPLNLVLLKGITVRGMEIRTFARDYPDAIGPADAELDAMFAAGAVRPYLGARFPLERAAEALRLVADRKAIGKVIIDVA</sequence>
<dbReference type="SUPFAM" id="SSF51735">
    <property type="entry name" value="NAD(P)-binding Rossmann-fold domains"/>
    <property type="match status" value="1"/>
</dbReference>
<dbReference type="Gene3D" id="3.90.180.10">
    <property type="entry name" value="Medium-chain alcohol dehydrogenases, catalytic domain"/>
    <property type="match status" value="1"/>
</dbReference>
<evidence type="ECO:0000313" key="2">
    <source>
        <dbReference type="EMBL" id="CAJ1499813.1"/>
    </source>
</evidence>
<accession>A0ABM9LIX7</accession>
<dbReference type="Gene3D" id="3.40.50.720">
    <property type="entry name" value="NAD(P)-binding Rossmann-like Domain"/>
    <property type="match status" value="1"/>
</dbReference>
<dbReference type="EMBL" id="OY726397">
    <property type="protein sequence ID" value="CAJ1499813.1"/>
    <property type="molecule type" value="Genomic_DNA"/>
</dbReference>
<organism evidence="2 3">
    <name type="scientific">[Mycobacterium] burgundiense</name>
    <dbReference type="NCBI Taxonomy" id="3064286"/>
    <lineage>
        <taxon>Bacteria</taxon>
        <taxon>Bacillati</taxon>
        <taxon>Actinomycetota</taxon>
        <taxon>Actinomycetes</taxon>
        <taxon>Mycobacteriales</taxon>
        <taxon>Mycobacteriaceae</taxon>
        <taxon>Mycolicibacterium</taxon>
    </lineage>
</organism>
<dbReference type="RefSeq" id="WP_308481745.1">
    <property type="nucleotide sequence ID" value="NZ_OY726397.1"/>
</dbReference>
<dbReference type="SUPFAM" id="SSF50129">
    <property type="entry name" value="GroES-like"/>
    <property type="match status" value="1"/>
</dbReference>
<dbReference type="Proteomes" id="UP001190465">
    <property type="component" value="Chromosome"/>
</dbReference>
<proteinExistence type="predicted"/>
<dbReference type="PANTHER" id="PTHR43677:SF4">
    <property type="entry name" value="QUINONE OXIDOREDUCTASE-LIKE PROTEIN 2"/>
    <property type="match status" value="1"/>
</dbReference>
<feature type="domain" description="Enoyl reductase (ER)" evidence="1">
    <location>
        <begin position="10"/>
        <end position="321"/>
    </location>
</feature>
<evidence type="ECO:0000313" key="3">
    <source>
        <dbReference type="Proteomes" id="UP001190465"/>
    </source>
</evidence>
<name>A0ABM9LIX7_9MYCO</name>